<accession>A0A941BKT1</accession>
<dbReference type="AlphaFoldDB" id="A0A941BKT1"/>
<gene>
    <name evidence="1" type="ORF">KAK03_08125</name>
</gene>
<comment type="caution">
    <text evidence="1">The sequence shown here is derived from an EMBL/GenBank/DDBJ whole genome shotgun (WGS) entry which is preliminary data.</text>
</comment>
<evidence type="ECO:0000313" key="1">
    <source>
        <dbReference type="EMBL" id="MBQ0930454.1"/>
    </source>
</evidence>
<protein>
    <submittedName>
        <fullName evidence="1">Uncharacterized protein</fullName>
    </submittedName>
</protein>
<dbReference type="EMBL" id="JAGQDD010000004">
    <property type="protein sequence ID" value="MBQ0930454.1"/>
    <property type="molecule type" value="Genomic_DNA"/>
</dbReference>
<organism evidence="1 2">
    <name type="scientific">Ideonella alba</name>
    <dbReference type="NCBI Taxonomy" id="2824118"/>
    <lineage>
        <taxon>Bacteria</taxon>
        <taxon>Pseudomonadati</taxon>
        <taxon>Pseudomonadota</taxon>
        <taxon>Betaproteobacteria</taxon>
        <taxon>Burkholderiales</taxon>
        <taxon>Sphaerotilaceae</taxon>
        <taxon>Ideonella</taxon>
    </lineage>
</organism>
<name>A0A941BKT1_9BURK</name>
<reference evidence="1 2" key="1">
    <citation type="submission" date="2021-04" db="EMBL/GenBank/DDBJ databases">
        <title>The genome sequence of Ideonella sp. 3Y2.</title>
        <authorList>
            <person name="Liu Y."/>
        </authorList>
    </citation>
    <scope>NUCLEOTIDE SEQUENCE [LARGE SCALE GENOMIC DNA]</scope>
    <source>
        <strain evidence="1 2">3Y2</strain>
    </source>
</reference>
<evidence type="ECO:0000313" key="2">
    <source>
        <dbReference type="Proteomes" id="UP000676246"/>
    </source>
</evidence>
<dbReference type="RefSeq" id="WP_210853214.1">
    <property type="nucleotide sequence ID" value="NZ_JAGQDD010000004.1"/>
</dbReference>
<dbReference type="Proteomes" id="UP000676246">
    <property type="component" value="Unassembled WGS sequence"/>
</dbReference>
<sequence length="385" mass="41793">MNDRLPDATTVVQQLRATLGPLMDAHAGRPARGVRLTRELGLDKSLASRLVRACASGSDGEFVHHLPSPTGLRKLLDAALGRGSDTASAAAAVDGYQQLLDSLPGSRQTLEAQLGCGSRLVRERLGHASRQAVFKAQSYLFGHGCDTIASALFLWPSAEGPWVDALEVHRRRGLWRVQPDVAVPLLSVMPRTAATDGTTMAPLHGQGDPADYLLGPAVALQVIQDGPVTTLVLPPELDPLPDALDTAYQVRHALPLARAEGWQRLRNYMLHTPCKRVWRELYLARDLWPGARADTLFQLPSPSGVQLPDATPDQPHHRRLALQAPLTELGTDPLATQPDELPDHAAVLRHALALAGLSGQAWRGWRSELAYPLPLVEMQWLLQPG</sequence>
<keyword evidence="2" id="KW-1185">Reference proteome</keyword>
<proteinExistence type="predicted"/>